<dbReference type="EMBL" id="JAGKHQ010001918">
    <property type="protein sequence ID" value="KAG7453371.1"/>
    <property type="molecule type" value="Genomic_DNA"/>
</dbReference>
<dbReference type="Proteomes" id="UP000693946">
    <property type="component" value="Unassembled WGS sequence"/>
</dbReference>
<protein>
    <submittedName>
        <fullName evidence="1">Uncharacterized protein</fullName>
    </submittedName>
</protein>
<proteinExistence type="predicted"/>
<dbReference type="AlphaFoldDB" id="A0AAV6P8Q7"/>
<keyword evidence="2" id="KW-1185">Reference proteome</keyword>
<organism evidence="1 2">
    <name type="scientific">Solea senegalensis</name>
    <name type="common">Senegalese sole</name>
    <dbReference type="NCBI Taxonomy" id="28829"/>
    <lineage>
        <taxon>Eukaryota</taxon>
        <taxon>Metazoa</taxon>
        <taxon>Chordata</taxon>
        <taxon>Craniata</taxon>
        <taxon>Vertebrata</taxon>
        <taxon>Euteleostomi</taxon>
        <taxon>Actinopterygii</taxon>
        <taxon>Neopterygii</taxon>
        <taxon>Teleostei</taxon>
        <taxon>Neoteleostei</taxon>
        <taxon>Acanthomorphata</taxon>
        <taxon>Carangaria</taxon>
        <taxon>Pleuronectiformes</taxon>
        <taxon>Pleuronectoidei</taxon>
        <taxon>Soleidae</taxon>
        <taxon>Solea</taxon>
    </lineage>
</organism>
<evidence type="ECO:0000313" key="1">
    <source>
        <dbReference type="EMBL" id="KAG7453371.1"/>
    </source>
</evidence>
<name>A0AAV6P8Q7_SOLSE</name>
<accession>A0AAV6P8Q7</accession>
<sequence length="97" mass="11470">MIYPDGWDSDEVKRMCGEQTDNCWEKRPGTTPSDLKTEEKQSHRSFCRDVTRYSRTQLLSPRPSCGCRADVSIEELNFSRGRRRRRLDKDDLTAVWR</sequence>
<comment type="caution">
    <text evidence="1">The sequence shown here is derived from an EMBL/GenBank/DDBJ whole genome shotgun (WGS) entry which is preliminary data.</text>
</comment>
<gene>
    <name evidence="1" type="ORF">JOB18_012829</name>
</gene>
<evidence type="ECO:0000313" key="2">
    <source>
        <dbReference type="Proteomes" id="UP000693946"/>
    </source>
</evidence>
<reference evidence="1 2" key="1">
    <citation type="journal article" date="2021" name="Sci. Rep.">
        <title>Chromosome anchoring in Senegalese sole (Solea senegalensis) reveals sex-associated markers and genome rearrangements in flatfish.</title>
        <authorList>
            <person name="Guerrero-Cozar I."/>
            <person name="Gomez-Garrido J."/>
            <person name="Berbel C."/>
            <person name="Martinez-Blanch J.F."/>
            <person name="Alioto T."/>
            <person name="Claros M.G."/>
            <person name="Gagnaire P.A."/>
            <person name="Manchado M."/>
        </authorList>
    </citation>
    <scope>NUCLEOTIDE SEQUENCE [LARGE SCALE GENOMIC DNA]</scope>
    <source>
        <strain evidence="1">Sse05_10M</strain>
    </source>
</reference>